<keyword evidence="3" id="KW-1003">Cell membrane</keyword>
<dbReference type="PROSITE" id="PS52040">
    <property type="entry name" value="TOPO_IIA"/>
    <property type="match status" value="1"/>
</dbReference>
<dbReference type="EMBL" id="JAOXHJ010000008">
    <property type="protein sequence ID" value="MCV3754338.1"/>
    <property type="molecule type" value="Genomic_DNA"/>
</dbReference>
<dbReference type="Gene3D" id="2.120.10.90">
    <property type="entry name" value="DNA gyrase/topoisomerase IV, subunit A, C-terminal"/>
    <property type="match status" value="1"/>
</dbReference>
<gene>
    <name evidence="10" type="primary">parC</name>
    <name evidence="10" type="ORF">OF365_03025</name>
</gene>
<dbReference type="SUPFAM" id="SSF101904">
    <property type="entry name" value="GyrA/ParC C-terminal domain-like"/>
    <property type="match status" value="1"/>
</dbReference>
<dbReference type="NCBIfam" id="TIGR01061">
    <property type="entry name" value="parC_Gpos"/>
    <property type="match status" value="1"/>
</dbReference>
<evidence type="ECO:0000256" key="8">
    <source>
        <dbReference type="PROSITE-ProRule" id="PRU01384"/>
    </source>
</evidence>
<evidence type="ECO:0000256" key="4">
    <source>
        <dbReference type="ARBA" id="ARBA00023029"/>
    </source>
</evidence>
<dbReference type="InterPro" id="IPR002205">
    <property type="entry name" value="Topo_IIA_dom_A"/>
</dbReference>
<dbReference type="Gene3D" id="1.10.268.10">
    <property type="entry name" value="Topoisomerase, domain 3"/>
    <property type="match status" value="1"/>
</dbReference>
<evidence type="ECO:0000313" key="10">
    <source>
        <dbReference type="EMBL" id="MCV3754338.1"/>
    </source>
</evidence>
<dbReference type="SUPFAM" id="SSF56719">
    <property type="entry name" value="Type II DNA topoisomerase"/>
    <property type="match status" value="1"/>
</dbReference>
<dbReference type="InterPro" id="IPR050220">
    <property type="entry name" value="Type_II_DNA_Topoisomerases"/>
</dbReference>
<organism evidence="10 11">
    <name type="scientific">Ureaplasma zalophigenitalium</name>
    <dbReference type="NCBI Taxonomy" id="907723"/>
    <lineage>
        <taxon>Bacteria</taxon>
        <taxon>Bacillati</taxon>
        <taxon>Mycoplasmatota</taxon>
        <taxon>Mycoplasmoidales</taxon>
        <taxon>Mycoplasmoidaceae</taxon>
        <taxon>Ureaplasma</taxon>
    </lineage>
</organism>
<dbReference type="SMART" id="SM00434">
    <property type="entry name" value="TOP4c"/>
    <property type="match status" value="1"/>
</dbReference>
<comment type="catalytic activity">
    <reaction evidence="1 8">
        <text>ATP-dependent breakage, passage and rejoining of double-stranded DNA.</text>
        <dbReference type="EC" id="5.6.2.2"/>
    </reaction>
</comment>
<dbReference type="InterPro" id="IPR006691">
    <property type="entry name" value="GyrA/parC_rep"/>
</dbReference>
<keyword evidence="5 8" id="KW-0238">DNA-binding</keyword>
<proteinExistence type="predicted"/>
<dbReference type="InterPro" id="IPR013760">
    <property type="entry name" value="Topo_IIA-like_dom_sf"/>
</dbReference>
<comment type="caution">
    <text evidence="10">The sequence shown here is derived from an EMBL/GenBank/DDBJ whole genome shotgun (WGS) entry which is preliminary data.</text>
</comment>
<dbReference type="PANTHER" id="PTHR43493">
    <property type="entry name" value="DNA GYRASE/TOPOISOMERASE SUBUNIT A"/>
    <property type="match status" value="1"/>
</dbReference>
<dbReference type="InterPro" id="IPR005741">
    <property type="entry name" value="TopoIV_A_Gpos"/>
</dbReference>
<dbReference type="InterPro" id="IPR035516">
    <property type="entry name" value="Gyrase/topoIV_suA_C"/>
</dbReference>
<reference evidence="10 11" key="1">
    <citation type="journal article" date="2020" name="Int. J. Syst. Evol. Microbiol.">
        <title>Ureaplasma miroungigenitalium sp. nov. isolated from northern elephant seals (Mirounga angustirostris) and Ureaplasma zalophigenitalium sp. nov. isolated from California sea lions (Zalophus californianus).</title>
        <authorList>
            <person name="Volokhov D.V."/>
            <person name="Gulland F.M."/>
            <person name="Gao Y."/>
            <person name="Chizhikov V.E."/>
        </authorList>
    </citation>
    <scope>NUCLEOTIDE SEQUENCE [LARGE SCALE GENOMIC DNA]</scope>
    <source>
        <strain evidence="10 11">CSL7644-GEN</strain>
    </source>
</reference>
<dbReference type="Pfam" id="PF03989">
    <property type="entry name" value="DNA_gyraseA_C"/>
    <property type="match status" value="3"/>
</dbReference>
<keyword evidence="4 8" id="KW-0799">Topoisomerase</keyword>
<dbReference type="EC" id="5.6.2.2" evidence="2"/>
<evidence type="ECO:0000256" key="1">
    <source>
        <dbReference type="ARBA" id="ARBA00000185"/>
    </source>
</evidence>
<dbReference type="NCBIfam" id="NF004044">
    <property type="entry name" value="PRK05561.1"/>
    <property type="match status" value="1"/>
</dbReference>
<evidence type="ECO:0000313" key="11">
    <source>
        <dbReference type="Proteomes" id="UP001207252"/>
    </source>
</evidence>
<accession>A0ABT3BR85</accession>
<evidence type="ECO:0000256" key="2">
    <source>
        <dbReference type="ARBA" id="ARBA00012895"/>
    </source>
</evidence>
<dbReference type="Gene3D" id="3.30.1360.40">
    <property type="match status" value="1"/>
</dbReference>
<evidence type="ECO:0000256" key="3">
    <source>
        <dbReference type="ARBA" id="ARBA00022475"/>
    </source>
</evidence>
<dbReference type="Proteomes" id="UP001207252">
    <property type="component" value="Unassembled WGS sequence"/>
</dbReference>
<feature type="domain" description="Topo IIA-type catalytic" evidence="9">
    <location>
        <begin position="31"/>
        <end position="503"/>
    </location>
</feature>
<evidence type="ECO:0000259" key="9">
    <source>
        <dbReference type="PROSITE" id="PS52040"/>
    </source>
</evidence>
<feature type="active site" description="O-(5'-phospho-DNA)-tyrosine intermediate" evidence="8">
    <location>
        <position position="119"/>
    </location>
</feature>
<protein>
    <recommendedName>
        <fullName evidence="2">DNA topoisomerase (ATP-hydrolyzing)</fullName>
        <ecNumber evidence="2">5.6.2.2</ecNumber>
    </recommendedName>
</protein>
<dbReference type="Gene3D" id="3.90.199.10">
    <property type="entry name" value="Topoisomerase II, domain 5"/>
    <property type="match status" value="1"/>
</dbReference>
<name>A0ABT3BR85_9BACT</name>
<dbReference type="CDD" id="cd00187">
    <property type="entry name" value="TOP4c"/>
    <property type="match status" value="1"/>
</dbReference>
<evidence type="ECO:0000256" key="7">
    <source>
        <dbReference type="ARBA" id="ARBA00023235"/>
    </source>
</evidence>
<evidence type="ECO:0000256" key="5">
    <source>
        <dbReference type="ARBA" id="ARBA00023125"/>
    </source>
</evidence>
<dbReference type="GO" id="GO:0003918">
    <property type="term" value="F:DNA topoisomerase type II (double strand cut, ATP-hydrolyzing) activity"/>
    <property type="evidence" value="ECO:0007669"/>
    <property type="project" value="UniProtKB-EC"/>
</dbReference>
<keyword evidence="11" id="KW-1185">Reference proteome</keyword>
<evidence type="ECO:0000256" key="6">
    <source>
        <dbReference type="ARBA" id="ARBA00023136"/>
    </source>
</evidence>
<keyword evidence="6" id="KW-0472">Membrane</keyword>
<dbReference type="InterPro" id="IPR013758">
    <property type="entry name" value="Topo_IIA_A/C_ab"/>
</dbReference>
<sequence>MANHIITQNLSLVVSESYKKYAKYIIQDRALPDLRDGLKPVQRRILYAMYDLNITSNQAYKKSARTVGEVIGKYHPHGDSSIYEAMVRMSQDWKNNLCLLDMHGNKGSIDGDNAAAMRYTETRLAKVADLMLEHLDKQTVNFAYNFDDSEQEPTVLPTLFPNLLINGATGIASGYTTNIPPHNPNEVFDCLIYKIKHPHASESQLLKILPAPDFPTGGLIYQLDECKKALSTGIGKFIVRARIEQKTDANKINQLVITQIPYETNKAEIIKNIDQMIYDQQVYGMVEVRDESDAHGICIVIDVKKDVDLNNLISYLFKKTNLQITYHTKMVAIYNRAPVVFNLDLYCQAFIEHSIDILTNVDQFNLNKINKRIEIVLGLIKALDVIDEIIKIIRSSKNKADASVNLINRFGFSENQAEAIVMMRLYRLTQTDLLSLQEEYNNLLAQQTLLMNRLENPQIMNDYLISLYEEYKRTFGYKRKSTLMDEDYNIKIDEMQMLEETDLHVCVSVNGYIKAISLKSFQTNNYVDVGLKENDNLIAHLYLSNYAHLVLITSTGRLIYLPVNKINNFKWKDIGMHLNDFCTWNLHEKIIAVHVYEELSFSDQYLLITKNNKGKLLGLQEFNNFEKNKIKDTKIIKLQDDDELIAAQIVHDPKAQVLCLSSQAKALVFQVNEINQANKNAVGMKMMGLSTDDYLVAAELITQKTTYLWMFNDEWNKMVRISDLNISKRGLKGVNLNPTKKQIILTNGILFNESLIFNLKMHNDALVCTKLQYVHKEIDNRFVKNDYGIKSICLNNFLKPDEK</sequence>
<dbReference type="Pfam" id="PF00521">
    <property type="entry name" value="DNA_topoisoIV"/>
    <property type="match status" value="1"/>
</dbReference>
<dbReference type="PANTHER" id="PTHR43493:SF9">
    <property type="entry name" value="DNA TOPOISOMERASE 4 SUBUNIT A"/>
    <property type="match status" value="1"/>
</dbReference>
<dbReference type="InterPro" id="IPR013757">
    <property type="entry name" value="Topo_IIA_A_a_sf"/>
</dbReference>
<keyword evidence="7 8" id="KW-0413">Isomerase</keyword>
<dbReference type="RefSeq" id="WP_263818142.1">
    <property type="nucleotide sequence ID" value="NZ_JAOXHJ010000008.1"/>
</dbReference>